<evidence type="ECO:0000256" key="9">
    <source>
        <dbReference type="ARBA" id="ARBA00022833"/>
    </source>
</evidence>
<evidence type="ECO:0000256" key="4">
    <source>
        <dbReference type="ARBA" id="ARBA00022536"/>
    </source>
</evidence>
<feature type="binding site" evidence="16">
    <location>
        <position position="226"/>
    </location>
    <ligand>
        <name>Zn(2+)</name>
        <dbReference type="ChEBI" id="CHEBI:29105"/>
        <note>catalytic</note>
    </ligand>
</feature>
<dbReference type="Gene3D" id="2.60.120.290">
    <property type="entry name" value="Spermadhesin, CUB domain"/>
    <property type="match status" value="1"/>
</dbReference>
<dbReference type="SUPFAM" id="SSF55486">
    <property type="entry name" value="Metalloproteases ('zincins'), catalytic domain"/>
    <property type="match status" value="1"/>
</dbReference>
<evidence type="ECO:0000259" key="18">
    <source>
        <dbReference type="PROSITE" id="PS01180"/>
    </source>
</evidence>
<evidence type="ECO:0000256" key="14">
    <source>
        <dbReference type="PIRNR" id="PIRNR036365"/>
    </source>
</evidence>
<evidence type="ECO:0000313" key="22">
    <source>
        <dbReference type="Proteomes" id="UP001152747"/>
    </source>
</evidence>
<evidence type="ECO:0000259" key="20">
    <source>
        <dbReference type="PROSITE" id="PS51864"/>
    </source>
</evidence>
<dbReference type="PIRSF" id="PIRSF036365">
    <property type="entry name" value="Astacin_nematoda"/>
    <property type="match status" value="1"/>
</dbReference>
<comment type="function">
    <text evidence="1">Metalloprotease.</text>
</comment>
<sequence>MKMKKRILNILLTIVLTVIGFPTDEELQQTFQRTDINQLRSALTDLRQRWNTKLQEAPTAVTWQAGTGQQVQKFPIREKKRDRIKDEGDTLHQINKKAGLNELLYQGDMVLTTDQITTILGSQDVRSKRQAYRDRYYPSTIWGTAVYYYYDSTATPKIKKAFEAAVAFWQNVTCINIYQSSTAINRIRVFQGQGCYSYVGKVTGVQDLSLGKGCEEFGTAAHELGHALGFFHTQSRFDRDNYIKINYANIDQSYIEQFDKETSSTNYNYGMPYDYGSIMQYGATSASGNDKPTMIAKDTEYQDTMGSDFVGFYDISMMNEHYKCKSICVTGSSANCTNGGFANPRNCQTCICPSGYGGALCNEKPSGCGEALTATGEWRNFTNTIGDGLPTLRDNHTQCYYWVSAPEGQVIEIRIATLNAVTIDGCIFGGIEIKTHKDQKLTGYRYCSSADQNTTHTSSGNLVPIILFNRYATTRAVLEYRYVSASSVVSTTTLSPVVNSCQDLHPNCAAFAINGFCFNIFYSIEARRYYCALTCNLCWTYLTF</sequence>
<dbReference type="InterPro" id="IPR006026">
    <property type="entry name" value="Peptidase_Metallo"/>
</dbReference>
<organism evidence="21 22">
    <name type="scientific">Caenorhabditis angaria</name>
    <dbReference type="NCBI Taxonomy" id="860376"/>
    <lineage>
        <taxon>Eukaryota</taxon>
        <taxon>Metazoa</taxon>
        <taxon>Ecdysozoa</taxon>
        <taxon>Nematoda</taxon>
        <taxon>Chromadorea</taxon>
        <taxon>Rhabditida</taxon>
        <taxon>Rhabditina</taxon>
        <taxon>Rhabditomorpha</taxon>
        <taxon>Rhabditoidea</taxon>
        <taxon>Rhabditidae</taxon>
        <taxon>Peloderinae</taxon>
        <taxon>Caenorhabditis</taxon>
    </lineage>
</organism>
<evidence type="ECO:0000256" key="6">
    <source>
        <dbReference type="ARBA" id="ARBA00022723"/>
    </source>
</evidence>
<accession>A0A9P1N859</accession>
<feature type="active site" evidence="16">
    <location>
        <position position="223"/>
    </location>
</feature>
<dbReference type="CDD" id="cd04280">
    <property type="entry name" value="ZnMc_astacin_like"/>
    <property type="match status" value="1"/>
</dbReference>
<dbReference type="PROSITE" id="PS51670">
    <property type="entry name" value="SHKT"/>
    <property type="match status" value="1"/>
</dbReference>
<evidence type="ECO:0000313" key="21">
    <source>
        <dbReference type="EMBL" id="CAI5451332.1"/>
    </source>
</evidence>
<evidence type="ECO:0000256" key="16">
    <source>
        <dbReference type="PROSITE-ProRule" id="PRU01211"/>
    </source>
</evidence>
<evidence type="ECO:0000256" key="12">
    <source>
        <dbReference type="ARBA" id="ARBA00023157"/>
    </source>
</evidence>
<dbReference type="InterPro" id="IPR017050">
    <property type="entry name" value="Metallopeptidase_nem"/>
</dbReference>
<feature type="domain" description="CUB" evidence="18">
    <location>
        <begin position="368"/>
        <end position="485"/>
    </location>
</feature>
<keyword evidence="3 14" id="KW-0964">Secreted</keyword>
<evidence type="ECO:0000259" key="19">
    <source>
        <dbReference type="PROSITE" id="PS51670"/>
    </source>
</evidence>
<comment type="subcellular location">
    <subcellularLocation>
        <location evidence="2 14">Secreted</location>
    </subcellularLocation>
</comment>
<dbReference type="InterPro" id="IPR034035">
    <property type="entry name" value="Astacin-like_dom"/>
</dbReference>
<evidence type="ECO:0000256" key="13">
    <source>
        <dbReference type="ARBA" id="ARBA00023180"/>
    </source>
</evidence>
<dbReference type="InterPro" id="IPR024079">
    <property type="entry name" value="MetalloPept_cat_dom_sf"/>
</dbReference>
<dbReference type="Proteomes" id="UP001152747">
    <property type="component" value="Unassembled WGS sequence"/>
</dbReference>
<dbReference type="OrthoDB" id="5786116at2759"/>
<evidence type="ECO:0000256" key="17">
    <source>
        <dbReference type="RuleBase" id="RU361183"/>
    </source>
</evidence>
<dbReference type="Pfam" id="PF01549">
    <property type="entry name" value="ShK"/>
    <property type="match status" value="1"/>
</dbReference>
<evidence type="ECO:0000256" key="3">
    <source>
        <dbReference type="ARBA" id="ARBA00022525"/>
    </source>
</evidence>
<dbReference type="PROSITE" id="PS01180">
    <property type="entry name" value="CUB"/>
    <property type="match status" value="1"/>
</dbReference>
<evidence type="ECO:0000256" key="15">
    <source>
        <dbReference type="PROSITE-ProRule" id="PRU01005"/>
    </source>
</evidence>
<dbReference type="FunFam" id="3.40.390.10:FF:000048">
    <property type="entry name" value="Zinc metalloproteinase"/>
    <property type="match status" value="1"/>
</dbReference>
<dbReference type="PROSITE" id="PS51864">
    <property type="entry name" value="ASTACIN"/>
    <property type="match status" value="1"/>
</dbReference>
<dbReference type="InterPro" id="IPR000859">
    <property type="entry name" value="CUB_dom"/>
</dbReference>
<dbReference type="InterPro" id="IPR001506">
    <property type="entry name" value="Peptidase_M12A"/>
</dbReference>
<dbReference type="SUPFAM" id="SSF49854">
    <property type="entry name" value="Spermadhesin, CUB domain"/>
    <property type="match status" value="1"/>
</dbReference>
<dbReference type="Gene3D" id="3.40.390.10">
    <property type="entry name" value="Collagenase (Catalytic Domain)"/>
    <property type="match status" value="1"/>
</dbReference>
<dbReference type="InterPro" id="IPR035914">
    <property type="entry name" value="Sperma_CUB_dom_sf"/>
</dbReference>
<evidence type="ECO:0000256" key="10">
    <source>
        <dbReference type="ARBA" id="ARBA00023049"/>
    </source>
</evidence>
<evidence type="ECO:0000256" key="11">
    <source>
        <dbReference type="ARBA" id="ARBA00023145"/>
    </source>
</evidence>
<proteinExistence type="predicted"/>
<keyword evidence="6 16" id="KW-0479">Metal-binding</keyword>
<comment type="caution">
    <text evidence="21">The sequence shown here is derived from an EMBL/GenBank/DDBJ whole genome shotgun (WGS) entry which is preliminary data.</text>
</comment>
<keyword evidence="10 16" id="KW-0482">Metalloprotease</keyword>
<evidence type="ECO:0000256" key="7">
    <source>
        <dbReference type="ARBA" id="ARBA00022729"/>
    </source>
</evidence>
<dbReference type="GO" id="GO:0018996">
    <property type="term" value="P:molting cycle, collagen and cuticulin-based cuticle"/>
    <property type="evidence" value="ECO:0007669"/>
    <property type="project" value="InterPro"/>
</dbReference>
<evidence type="ECO:0000256" key="1">
    <source>
        <dbReference type="ARBA" id="ARBA00002657"/>
    </source>
</evidence>
<dbReference type="PANTHER" id="PTHR10127:SF793">
    <property type="entry name" value="ZINC METALLOPROTEINASE NAS-31"/>
    <property type="match status" value="1"/>
</dbReference>
<dbReference type="EMBL" id="CANHGI010000005">
    <property type="protein sequence ID" value="CAI5451332.1"/>
    <property type="molecule type" value="Genomic_DNA"/>
</dbReference>
<name>A0A9P1N859_9PELO</name>
<dbReference type="AlphaFoldDB" id="A0A9P1N859"/>
<keyword evidence="22" id="KW-1185">Reference proteome</keyword>
<gene>
    <name evidence="21" type="ORF">CAMP_LOCUS13969</name>
</gene>
<keyword evidence="11" id="KW-0865">Zymogen</keyword>
<feature type="signal peptide" evidence="14 17">
    <location>
        <begin position="1"/>
        <end position="20"/>
    </location>
</feature>
<evidence type="ECO:0000256" key="8">
    <source>
        <dbReference type="ARBA" id="ARBA00022801"/>
    </source>
</evidence>
<dbReference type="Gene3D" id="1.10.10.1940">
    <property type="match status" value="1"/>
</dbReference>
<comment type="cofactor">
    <cofactor evidence="16 17">
        <name>Zn(2+)</name>
        <dbReference type="ChEBI" id="CHEBI:29105"/>
    </cofactor>
    <text evidence="16 17">Binds 1 zinc ion per subunit.</text>
</comment>
<dbReference type="SMART" id="SM00042">
    <property type="entry name" value="CUB"/>
    <property type="match status" value="1"/>
</dbReference>
<feature type="domain" description="ShKT" evidence="19">
    <location>
        <begin position="501"/>
        <end position="538"/>
    </location>
</feature>
<keyword evidence="8 16" id="KW-0378">Hydrolase</keyword>
<feature type="binding site" evidence="16">
    <location>
        <position position="222"/>
    </location>
    <ligand>
        <name>Zn(2+)</name>
        <dbReference type="ChEBI" id="CHEBI:29105"/>
        <note>catalytic</note>
    </ligand>
</feature>
<evidence type="ECO:0000256" key="5">
    <source>
        <dbReference type="ARBA" id="ARBA00022670"/>
    </source>
</evidence>
<dbReference type="PANTHER" id="PTHR10127">
    <property type="entry name" value="DISCOIDIN, CUB, EGF, LAMININ , AND ZINC METALLOPROTEASE DOMAIN CONTAINING"/>
    <property type="match status" value="1"/>
</dbReference>
<feature type="domain" description="Peptidase M12A" evidence="20">
    <location>
        <begin position="130"/>
        <end position="325"/>
    </location>
</feature>
<dbReference type="GO" id="GO:0008270">
    <property type="term" value="F:zinc ion binding"/>
    <property type="evidence" value="ECO:0007669"/>
    <property type="project" value="UniProtKB-UniRule"/>
</dbReference>
<keyword evidence="12" id="KW-1015">Disulfide bond</keyword>
<reference evidence="21" key="1">
    <citation type="submission" date="2022-11" db="EMBL/GenBank/DDBJ databases">
        <authorList>
            <person name="Kikuchi T."/>
        </authorList>
    </citation>
    <scope>NUCLEOTIDE SEQUENCE</scope>
    <source>
        <strain evidence="21">PS1010</strain>
    </source>
</reference>
<keyword evidence="9 16" id="KW-0862">Zinc</keyword>
<comment type="caution">
    <text evidence="15">Lacks conserved residue(s) required for the propagation of feature annotation.</text>
</comment>
<keyword evidence="4" id="KW-0245">EGF-like domain</keyword>
<protein>
    <recommendedName>
        <fullName evidence="14">Zinc metalloproteinase</fullName>
    </recommendedName>
</protein>
<dbReference type="GO" id="GO:0006508">
    <property type="term" value="P:proteolysis"/>
    <property type="evidence" value="ECO:0007669"/>
    <property type="project" value="UniProtKB-KW"/>
</dbReference>
<dbReference type="Pfam" id="PF01400">
    <property type="entry name" value="Astacin"/>
    <property type="match status" value="1"/>
</dbReference>
<keyword evidence="5 16" id="KW-0645">Protease</keyword>
<dbReference type="SMART" id="SM00254">
    <property type="entry name" value="ShKT"/>
    <property type="match status" value="1"/>
</dbReference>
<keyword evidence="13" id="KW-0325">Glycoprotein</keyword>
<dbReference type="SMART" id="SM00235">
    <property type="entry name" value="ZnMc"/>
    <property type="match status" value="1"/>
</dbReference>
<keyword evidence="7 14" id="KW-0732">Signal</keyword>
<dbReference type="PRINTS" id="PR00480">
    <property type="entry name" value="ASTACIN"/>
</dbReference>
<evidence type="ECO:0000256" key="2">
    <source>
        <dbReference type="ARBA" id="ARBA00004613"/>
    </source>
</evidence>
<dbReference type="InterPro" id="IPR003582">
    <property type="entry name" value="ShKT_dom"/>
</dbReference>
<feature type="binding site" evidence="16">
    <location>
        <position position="232"/>
    </location>
    <ligand>
        <name>Zn(2+)</name>
        <dbReference type="ChEBI" id="CHEBI:29105"/>
        <note>catalytic</note>
    </ligand>
</feature>
<dbReference type="GO" id="GO:0004222">
    <property type="term" value="F:metalloendopeptidase activity"/>
    <property type="evidence" value="ECO:0007669"/>
    <property type="project" value="UniProtKB-UniRule"/>
</dbReference>
<dbReference type="GO" id="GO:0005576">
    <property type="term" value="C:extracellular region"/>
    <property type="evidence" value="ECO:0007669"/>
    <property type="project" value="UniProtKB-SubCell"/>
</dbReference>
<feature type="chain" id="PRO_5040542766" description="Zinc metalloproteinase" evidence="14 17">
    <location>
        <begin position="21"/>
        <end position="544"/>
    </location>
</feature>